<reference evidence="2" key="1">
    <citation type="submission" date="2023-10" db="EMBL/GenBank/DDBJ databases">
        <title>Genome assemblies of two species of porcelain crab, Petrolisthes cinctipes and Petrolisthes manimaculis (Anomura: Porcellanidae).</title>
        <authorList>
            <person name="Angst P."/>
        </authorList>
    </citation>
    <scope>NUCLEOTIDE SEQUENCE</scope>
    <source>
        <strain evidence="2">PB745_01</strain>
        <tissue evidence="2">Gill</tissue>
    </source>
</reference>
<dbReference type="AlphaFoldDB" id="A0AAE1ENY6"/>
<evidence type="ECO:0000313" key="3">
    <source>
        <dbReference type="Proteomes" id="UP001286313"/>
    </source>
</evidence>
<comment type="caution">
    <text evidence="2">The sequence shown here is derived from an EMBL/GenBank/DDBJ whole genome shotgun (WGS) entry which is preliminary data.</text>
</comment>
<keyword evidence="1" id="KW-0812">Transmembrane</keyword>
<sequence>MSRGVTRGFYLMSTRDTRSLPACLYSPASLSPLLVSPALPPCFPCLLVFPCPPSLSACFPVSLGLFACLSLLSLSSVSFPALPVSLPVCLPAFPQFCLTFCLFLCLPFSSVSLSVSFPAFL</sequence>
<name>A0AAE1ENY6_PETCI</name>
<dbReference type="EMBL" id="JAWQEG010005956">
    <property type="protein sequence ID" value="KAK3856211.1"/>
    <property type="molecule type" value="Genomic_DNA"/>
</dbReference>
<dbReference type="Proteomes" id="UP001286313">
    <property type="component" value="Unassembled WGS sequence"/>
</dbReference>
<protein>
    <submittedName>
        <fullName evidence="2">Uncharacterized protein</fullName>
    </submittedName>
</protein>
<feature type="transmembrane region" description="Helical" evidence="1">
    <location>
        <begin position="96"/>
        <end position="120"/>
    </location>
</feature>
<gene>
    <name evidence="2" type="ORF">Pcinc_037448</name>
</gene>
<keyword evidence="1" id="KW-0472">Membrane</keyword>
<accession>A0AAE1ENY6</accession>
<feature type="transmembrane region" description="Helical" evidence="1">
    <location>
        <begin position="59"/>
        <end position="84"/>
    </location>
</feature>
<evidence type="ECO:0000313" key="2">
    <source>
        <dbReference type="EMBL" id="KAK3856211.1"/>
    </source>
</evidence>
<organism evidence="2 3">
    <name type="scientific">Petrolisthes cinctipes</name>
    <name type="common">Flat porcelain crab</name>
    <dbReference type="NCBI Taxonomy" id="88211"/>
    <lineage>
        <taxon>Eukaryota</taxon>
        <taxon>Metazoa</taxon>
        <taxon>Ecdysozoa</taxon>
        <taxon>Arthropoda</taxon>
        <taxon>Crustacea</taxon>
        <taxon>Multicrustacea</taxon>
        <taxon>Malacostraca</taxon>
        <taxon>Eumalacostraca</taxon>
        <taxon>Eucarida</taxon>
        <taxon>Decapoda</taxon>
        <taxon>Pleocyemata</taxon>
        <taxon>Anomura</taxon>
        <taxon>Galatheoidea</taxon>
        <taxon>Porcellanidae</taxon>
        <taxon>Petrolisthes</taxon>
    </lineage>
</organism>
<evidence type="ECO:0000256" key="1">
    <source>
        <dbReference type="SAM" id="Phobius"/>
    </source>
</evidence>
<keyword evidence="3" id="KW-1185">Reference proteome</keyword>
<proteinExistence type="predicted"/>
<keyword evidence="1" id="KW-1133">Transmembrane helix</keyword>